<reference evidence="2" key="1">
    <citation type="journal article" date="2023" name="Mol. Phylogenet. Evol.">
        <title>Genome-scale phylogeny and comparative genomics of the fungal order Sordariales.</title>
        <authorList>
            <person name="Hensen N."/>
            <person name="Bonometti L."/>
            <person name="Westerberg I."/>
            <person name="Brannstrom I.O."/>
            <person name="Guillou S."/>
            <person name="Cros-Aarteil S."/>
            <person name="Calhoun S."/>
            <person name="Haridas S."/>
            <person name="Kuo A."/>
            <person name="Mondo S."/>
            <person name="Pangilinan J."/>
            <person name="Riley R."/>
            <person name="LaButti K."/>
            <person name="Andreopoulos B."/>
            <person name="Lipzen A."/>
            <person name="Chen C."/>
            <person name="Yan M."/>
            <person name="Daum C."/>
            <person name="Ng V."/>
            <person name="Clum A."/>
            <person name="Steindorff A."/>
            <person name="Ohm R.A."/>
            <person name="Martin F."/>
            <person name="Silar P."/>
            <person name="Natvig D.O."/>
            <person name="Lalanne C."/>
            <person name="Gautier V."/>
            <person name="Ament-Velasquez S.L."/>
            <person name="Kruys A."/>
            <person name="Hutchinson M.I."/>
            <person name="Powell A.J."/>
            <person name="Barry K."/>
            <person name="Miller A.N."/>
            <person name="Grigoriev I.V."/>
            <person name="Debuchy R."/>
            <person name="Gladieux P."/>
            <person name="Hiltunen Thoren M."/>
            <person name="Johannesson H."/>
        </authorList>
    </citation>
    <scope>NUCLEOTIDE SEQUENCE</scope>
    <source>
        <strain evidence="2">CBS 118394</strain>
    </source>
</reference>
<dbReference type="AlphaFoldDB" id="A0AAE0I627"/>
<protein>
    <submittedName>
        <fullName evidence="2">Uncharacterized protein</fullName>
    </submittedName>
</protein>
<organism evidence="2 3">
    <name type="scientific">Apodospora peruviana</name>
    <dbReference type="NCBI Taxonomy" id="516989"/>
    <lineage>
        <taxon>Eukaryota</taxon>
        <taxon>Fungi</taxon>
        <taxon>Dikarya</taxon>
        <taxon>Ascomycota</taxon>
        <taxon>Pezizomycotina</taxon>
        <taxon>Sordariomycetes</taxon>
        <taxon>Sordariomycetidae</taxon>
        <taxon>Sordariales</taxon>
        <taxon>Lasiosphaeriaceae</taxon>
        <taxon>Apodospora</taxon>
    </lineage>
</organism>
<accession>A0AAE0I627</accession>
<sequence length="165" mass="17852">MADLLSTSSVPPDTMQTLLSRSLDLVGSECSDKMMGVELTSEQTEKQLVEYEDKPKDLSQCNHRLERRLDEVVKESEGPSGASTVSGVNSQATDMASPRENVSGKHEGHGADIVICATAAHFIGPDGMAKSMTTMLKPGGTMAVFSYWMPSFPCLSTRSRTHWPA</sequence>
<comment type="caution">
    <text evidence="2">The sequence shown here is derived from an EMBL/GenBank/DDBJ whole genome shotgun (WGS) entry which is preliminary data.</text>
</comment>
<dbReference type="InterPro" id="IPR029063">
    <property type="entry name" value="SAM-dependent_MTases_sf"/>
</dbReference>
<keyword evidence="3" id="KW-1185">Reference proteome</keyword>
<gene>
    <name evidence="2" type="ORF">B0H66DRAFT_623615</name>
</gene>
<evidence type="ECO:0000313" key="3">
    <source>
        <dbReference type="Proteomes" id="UP001283341"/>
    </source>
</evidence>
<dbReference type="EMBL" id="JAUEDM010000004">
    <property type="protein sequence ID" value="KAK3319177.1"/>
    <property type="molecule type" value="Genomic_DNA"/>
</dbReference>
<proteinExistence type="predicted"/>
<name>A0AAE0I627_9PEZI</name>
<dbReference type="Gene3D" id="3.40.50.150">
    <property type="entry name" value="Vaccinia Virus protein VP39"/>
    <property type="match status" value="1"/>
</dbReference>
<evidence type="ECO:0000256" key="1">
    <source>
        <dbReference type="SAM" id="MobiDB-lite"/>
    </source>
</evidence>
<reference evidence="2" key="2">
    <citation type="submission" date="2023-06" db="EMBL/GenBank/DDBJ databases">
        <authorList>
            <consortium name="Lawrence Berkeley National Laboratory"/>
            <person name="Haridas S."/>
            <person name="Hensen N."/>
            <person name="Bonometti L."/>
            <person name="Westerberg I."/>
            <person name="Brannstrom I.O."/>
            <person name="Guillou S."/>
            <person name="Cros-Aarteil S."/>
            <person name="Calhoun S."/>
            <person name="Kuo A."/>
            <person name="Mondo S."/>
            <person name="Pangilinan J."/>
            <person name="Riley R."/>
            <person name="Labutti K."/>
            <person name="Andreopoulos B."/>
            <person name="Lipzen A."/>
            <person name="Chen C."/>
            <person name="Yanf M."/>
            <person name="Daum C."/>
            <person name="Ng V."/>
            <person name="Clum A."/>
            <person name="Steindorff A."/>
            <person name="Ohm R."/>
            <person name="Martin F."/>
            <person name="Silar P."/>
            <person name="Natvig D."/>
            <person name="Lalanne C."/>
            <person name="Gautier V."/>
            <person name="Ament-Velasquez S.L."/>
            <person name="Kruys A."/>
            <person name="Hutchinson M.I."/>
            <person name="Powell A.J."/>
            <person name="Barry K."/>
            <person name="Miller A.N."/>
            <person name="Grigoriev I.V."/>
            <person name="Debuchy R."/>
            <person name="Gladieux P."/>
            <person name="Thoren M.H."/>
            <person name="Johannesson H."/>
        </authorList>
    </citation>
    <scope>NUCLEOTIDE SEQUENCE</scope>
    <source>
        <strain evidence="2">CBS 118394</strain>
    </source>
</reference>
<feature type="compositionally biased region" description="Polar residues" evidence="1">
    <location>
        <begin position="81"/>
        <end position="94"/>
    </location>
</feature>
<dbReference type="Proteomes" id="UP001283341">
    <property type="component" value="Unassembled WGS sequence"/>
</dbReference>
<evidence type="ECO:0000313" key="2">
    <source>
        <dbReference type="EMBL" id="KAK3319177.1"/>
    </source>
</evidence>
<feature type="region of interest" description="Disordered" evidence="1">
    <location>
        <begin position="72"/>
        <end position="106"/>
    </location>
</feature>